<comment type="caution">
    <text evidence="1">The sequence shown here is derived from an EMBL/GenBank/DDBJ whole genome shotgun (WGS) entry which is preliminary data.</text>
</comment>
<protein>
    <submittedName>
        <fullName evidence="1">Uncharacterized protein</fullName>
    </submittedName>
</protein>
<dbReference type="EMBL" id="CAKXZS010000008">
    <property type="protein sequence ID" value="CAH2396299.1"/>
    <property type="molecule type" value="Genomic_DNA"/>
</dbReference>
<sequence length="61" mass="6936">MFVCHVLVPKPLRTLGQAQGHAFGDMHSLFMHVVTPKPLRTFGRHAFLVYACRYPKTAAHF</sequence>
<evidence type="ECO:0000313" key="2">
    <source>
        <dbReference type="Proteomes" id="UP001152604"/>
    </source>
</evidence>
<evidence type="ECO:0000313" key="1">
    <source>
        <dbReference type="EMBL" id="CAH2396299.1"/>
    </source>
</evidence>
<organism evidence="1 2">
    <name type="scientific">Mesorhizobium ventifaucium</name>
    <dbReference type="NCBI Taxonomy" id="666020"/>
    <lineage>
        <taxon>Bacteria</taxon>
        <taxon>Pseudomonadati</taxon>
        <taxon>Pseudomonadota</taxon>
        <taxon>Alphaproteobacteria</taxon>
        <taxon>Hyphomicrobiales</taxon>
        <taxon>Phyllobacteriaceae</taxon>
        <taxon>Mesorhizobium</taxon>
    </lineage>
</organism>
<dbReference type="Proteomes" id="UP001152604">
    <property type="component" value="Unassembled WGS sequence"/>
</dbReference>
<proteinExistence type="predicted"/>
<keyword evidence="2" id="KW-1185">Reference proteome</keyword>
<reference evidence="1" key="1">
    <citation type="submission" date="2022-03" db="EMBL/GenBank/DDBJ databases">
        <authorList>
            <person name="Brunel B."/>
        </authorList>
    </citation>
    <scope>NUCLEOTIDE SEQUENCE</scope>
    <source>
        <strain evidence="1">STM4922sample</strain>
    </source>
</reference>
<gene>
    <name evidence="1" type="ORF">MES4922_160126</name>
</gene>
<accession>A0ABN8JHU5</accession>
<name>A0ABN8JHU5_9HYPH</name>